<reference evidence="1" key="2">
    <citation type="submission" date="2020-06" db="EMBL/GenBank/DDBJ databases">
        <title>Helianthus annuus Genome sequencing and assembly Release 2.</title>
        <authorList>
            <person name="Gouzy J."/>
            <person name="Langlade N."/>
            <person name="Munos S."/>
        </authorList>
    </citation>
    <scope>NUCLEOTIDE SEQUENCE</scope>
    <source>
        <tissue evidence="1">Leaves</tissue>
    </source>
</reference>
<evidence type="ECO:0000313" key="1">
    <source>
        <dbReference type="EMBL" id="KAF5802272.1"/>
    </source>
</evidence>
<evidence type="ECO:0000313" key="2">
    <source>
        <dbReference type="Proteomes" id="UP000215914"/>
    </source>
</evidence>
<gene>
    <name evidence="1" type="ORF">HanXRQr2_Chr06g0257631</name>
</gene>
<dbReference type="Gramene" id="mRNA:HanXRQr2_Chr06g0257631">
    <property type="protein sequence ID" value="mRNA:HanXRQr2_Chr06g0257631"/>
    <property type="gene ID" value="HanXRQr2_Chr06g0257631"/>
</dbReference>
<organism evidence="1 2">
    <name type="scientific">Helianthus annuus</name>
    <name type="common">Common sunflower</name>
    <dbReference type="NCBI Taxonomy" id="4232"/>
    <lineage>
        <taxon>Eukaryota</taxon>
        <taxon>Viridiplantae</taxon>
        <taxon>Streptophyta</taxon>
        <taxon>Embryophyta</taxon>
        <taxon>Tracheophyta</taxon>
        <taxon>Spermatophyta</taxon>
        <taxon>Magnoliopsida</taxon>
        <taxon>eudicotyledons</taxon>
        <taxon>Gunneridae</taxon>
        <taxon>Pentapetalae</taxon>
        <taxon>asterids</taxon>
        <taxon>campanulids</taxon>
        <taxon>Asterales</taxon>
        <taxon>Asteraceae</taxon>
        <taxon>Asteroideae</taxon>
        <taxon>Heliantheae alliance</taxon>
        <taxon>Heliantheae</taxon>
        <taxon>Helianthus</taxon>
    </lineage>
</organism>
<comment type="caution">
    <text evidence="1">The sequence shown here is derived from an EMBL/GenBank/DDBJ whole genome shotgun (WGS) entry which is preliminary data.</text>
</comment>
<reference evidence="1" key="1">
    <citation type="journal article" date="2017" name="Nature">
        <title>The sunflower genome provides insights into oil metabolism, flowering and Asterid evolution.</title>
        <authorList>
            <person name="Badouin H."/>
            <person name="Gouzy J."/>
            <person name="Grassa C.J."/>
            <person name="Murat F."/>
            <person name="Staton S.E."/>
            <person name="Cottret L."/>
            <person name="Lelandais-Briere C."/>
            <person name="Owens G.L."/>
            <person name="Carrere S."/>
            <person name="Mayjonade B."/>
            <person name="Legrand L."/>
            <person name="Gill N."/>
            <person name="Kane N.C."/>
            <person name="Bowers J.E."/>
            <person name="Hubner S."/>
            <person name="Bellec A."/>
            <person name="Berard A."/>
            <person name="Berges H."/>
            <person name="Blanchet N."/>
            <person name="Boniface M.C."/>
            <person name="Brunel D."/>
            <person name="Catrice O."/>
            <person name="Chaidir N."/>
            <person name="Claudel C."/>
            <person name="Donnadieu C."/>
            <person name="Faraut T."/>
            <person name="Fievet G."/>
            <person name="Helmstetter N."/>
            <person name="King M."/>
            <person name="Knapp S.J."/>
            <person name="Lai Z."/>
            <person name="Le Paslier M.C."/>
            <person name="Lippi Y."/>
            <person name="Lorenzon L."/>
            <person name="Mandel J.R."/>
            <person name="Marage G."/>
            <person name="Marchand G."/>
            <person name="Marquand E."/>
            <person name="Bret-Mestries E."/>
            <person name="Morien E."/>
            <person name="Nambeesan S."/>
            <person name="Nguyen T."/>
            <person name="Pegot-Espagnet P."/>
            <person name="Pouilly N."/>
            <person name="Raftis F."/>
            <person name="Sallet E."/>
            <person name="Schiex T."/>
            <person name="Thomas J."/>
            <person name="Vandecasteele C."/>
            <person name="Vares D."/>
            <person name="Vear F."/>
            <person name="Vautrin S."/>
            <person name="Crespi M."/>
            <person name="Mangin B."/>
            <person name="Burke J.M."/>
            <person name="Salse J."/>
            <person name="Munos S."/>
            <person name="Vincourt P."/>
            <person name="Rieseberg L.H."/>
            <person name="Langlade N.B."/>
        </authorList>
    </citation>
    <scope>NUCLEOTIDE SEQUENCE</scope>
    <source>
        <tissue evidence="1">Leaves</tissue>
    </source>
</reference>
<dbReference type="Proteomes" id="UP000215914">
    <property type="component" value="Unassembled WGS sequence"/>
</dbReference>
<dbReference type="EMBL" id="MNCJ02000321">
    <property type="protein sequence ID" value="KAF5802272.1"/>
    <property type="molecule type" value="Genomic_DNA"/>
</dbReference>
<accession>A0A9K3ISW8</accession>
<proteinExistence type="predicted"/>
<dbReference type="AlphaFoldDB" id="A0A9K3ISW8"/>
<keyword evidence="2" id="KW-1185">Reference proteome</keyword>
<sequence length="63" mass="7059">MVENQHDSRSELITKTLKVCGPIYNFAEDGGSSMSGTTTERNLKIVEDVSNKEIKFHISKSEK</sequence>
<protein>
    <submittedName>
        <fullName evidence="1">Uncharacterized protein</fullName>
    </submittedName>
</protein>
<name>A0A9K3ISW8_HELAN</name>